<accession>D3QAM1</accession>
<dbReference type="HOGENOM" id="CLU_1229267_0_0_11"/>
<dbReference type="OrthoDB" id="3388338at2"/>
<dbReference type="Proteomes" id="UP000000844">
    <property type="component" value="Chromosome"/>
</dbReference>
<evidence type="ECO:0000256" key="1">
    <source>
        <dbReference type="SAM" id="Phobius"/>
    </source>
</evidence>
<feature type="transmembrane region" description="Helical" evidence="1">
    <location>
        <begin position="142"/>
        <end position="162"/>
    </location>
</feature>
<organism evidence="2 3">
    <name type="scientific">Stackebrandtia nassauensis (strain DSM 44728 / CIP 108903 / NRRL B-16338 / NBRC 102104 / LLR-40K-21)</name>
    <dbReference type="NCBI Taxonomy" id="446470"/>
    <lineage>
        <taxon>Bacteria</taxon>
        <taxon>Bacillati</taxon>
        <taxon>Actinomycetota</taxon>
        <taxon>Actinomycetes</taxon>
        <taxon>Glycomycetales</taxon>
        <taxon>Glycomycetaceae</taxon>
        <taxon>Stackebrandtia</taxon>
    </lineage>
</organism>
<gene>
    <name evidence="2" type="ordered locus">Snas_3133</name>
</gene>
<dbReference type="KEGG" id="sna:Snas_3133"/>
<dbReference type="AlphaFoldDB" id="D3QAM1"/>
<feature type="transmembrane region" description="Helical" evidence="1">
    <location>
        <begin position="12"/>
        <end position="28"/>
    </location>
</feature>
<protein>
    <submittedName>
        <fullName evidence="2">Uncharacterized protein</fullName>
    </submittedName>
</protein>
<reference evidence="2 3" key="1">
    <citation type="journal article" date="2009" name="Stand. Genomic Sci.">
        <title>Complete genome sequence of Stackebrandtia nassauensis type strain (LLR-40K-21).</title>
        <authorList>
            <person name="Munk C."/>
            <person name="Lapidus A."/>
            <person name="Copeland A."/>
            <person name="Jando M."/>
            <person name="Mayilraj S."/>
            <person name="Glavina Del Rio T."/>
            <person name="Nolan M."/>
            <person name="Chen F."/>
            <person name="Lucas S."/>
            <person name="Tice H."/>
            <person name="Cheng J.F."/>
            <person name="Han C."/>
            <person name="Detter J.C."/>
            <person name="Bruce D."/>
            <person name="Goodwin L."/>
            <person name="Chain P."/>
            <person name="Pitluck S."/>
            <person name="Goker M."/>
            <person name="Ovchinikova G."/>
            <person name="Pati A."/>
            <person name="Ivanova N."/>
            <person name="Mavromatis K."/>
            <person name="Chen A."/>
            <person name="Palaniappan K."/>
            <person name="Land M."/>
            <person name="Hauser L."/>
            <person name="Chang Y.J."/>
            <person name="Jeffries C.D."/>
            <person name="Bristow J."/>
            <person name="Eisen J.A."/>
            <person name="Markowitz V."/>
            <person name="Hugenholtz P."/>
            <person name="Kyrpides N.C."/>
            <person name="Klenk H.P."/>
        </authorList>
    </citation>
    <scope>NUCLEOTIDE SEQUENCE [LARGE SCALE GENOMIC DNA]</scope>
    <source>
        <strain evidence="3">DSM 44728 / CIP 108903 / NRRL B-16338 / NBRC 102104 / LLR-40K-21</strain>
    </source>
</reference>
<keyword evidence="3" id="KW-1185">Reference proteome</keyword>
<keyword evidence="1" id="KW-1133">Transmembrane helix</keyword>
<dbReference type="EMBL" id="CP001778">
    <property type="protein sequence ID" value="ADD42804.1"/>
    <property type="molecule type" value="Genomic_DNA"/>
</dbReference>
<evidence type="ECO:0000313" key="2">
    <source>
        <dbReference type="EMBL" id="ADD42804.1"/>
    </source>
</evidence>
<keyword evidence="1" id="KW-0812">Transmembrane</keyword>
<dbReference type="RefSeq" id="WP_013018375.1">
    <property type="nucleotide sequence ID" value="NC_013947.1"/>
</dbReference>
<evidence type="ECO:0000313" key="3">
    <source>
        <dbReference type="Proteomes" id="UP000000844"/>
    </source>
</evidence>
<feature type="transmembrane region" description="Helical" evidence="1">
    <location>
        <begin position="112"/>
        <end position="135"/>
    </location>
</feature>
<feature type="transmembrane region" description="Helical" evidence="1">
    <location>
        <begin position="68"/>
        <end position="90"/>
    </location>
</feature>
<sequence length="225" mass="24374">MTPTQQRLQPFYLAVPFTAVITGLFNLSETLPAPLALLAGAAWGIVLGLIATWLNTKATLSAWLEDGFVYLGIVGFAFAGCGGLMAILMLDGALGASSLTAEALEALFLPSIPYYIVVNSALELLVIPGLLYFGWRAGKRRVLILAAAGLYFAMRVWTYLAFVPARMGWAEAEHSGEALSAAERRQAASDLMVDDPRWILLLVMLAILLVAAYLPRVRERKTRTA</sequence>
<feature type="transmembrane region" description="Helical" evidence="1">
    <location>
        <begin position="34"/>
        <end position="56"/>
    </location>
</feature>
<feature type="transmembrane region" description="Helical" evidence="1">
    <location>
        <begin position="198"/>
        <end position="215"/>
    </location>
</feature>
<keyword evidence="1" id="KW-0472">Membrane</keyword>
<proteinExistence type="predicted"/>
<name>D3QAM1_STANL</name>